<gene>
    <name evidence="2" type="ORF">M9458_025616</name>
</gene>
<dbReference type="AlphaFoldDB" id="A0ABD0Q202"/>
<name>A0ABD0Q202_CIRMR</name>
<proteinExistence type="predicted"/>
<dbReference type="PANTHER" id="PTHR17271:SF12">
    <property type="entry name" value="MYOSIN PHOSPHATASE RHO-INTERACTING PROTEIN ISOFORM X1"/>
    <property type="match status" value="1"/>
</dbReference>
<dbReference type="PANTHER" id="PTHR17271">
    <property type="entry name" value="PLECKSTRIN HOMOLOGY PH DOMAIN-CONTAINING PROTEIN"/>
    <property type="match status" value="1"/>
</dbReference>
<evidence type="ECO:0000313" key="3">
    <source>
        <dbReference type="Proteomes" id="UP001529510"/>
    </source>
</evidence>
<protein>
    <submittedName>
        <fullName evidence="2">Uncharacterized protein</fullName>
    </submittedName>
</protein>
<feature type="non-terminal residue" evidence="2">
    <location>
        <position position="1"/>
    </location>
</feature>
<dbReference type="Proteomes" id="UP001529510">
    <property type="component" value="Unassembled WGS sequence"/>
</dbReference>
<evidence type="ECO:0000256" key="1">
    <source>
        <dbReference type="SAM" id="Coils"/>
    </source>
</evidence>
<feature type="coiled-coil region" evidence="1">
    <location>
        <begin position="22"/>
        <end position="60"/>
    </location>
</feature>
<keyword evidence="1" id="KW-0175">Coiled coil</keyword>
<evidence type="ECO:0000313" key="2">
    <source>
        <dbReference type="EMBL" id="KAL0180174.1"/>
    </source>
</evidence>
<dbReference type="EMBL" id="JAMKFB020000012">
    <property type="protein sequence ID" value="KAL0180174.1"/>
    <property type="molecule type" value="Genomic_DNA"/>
</dbReference>
<organism evidence="2 3">
    <name type="scientific">Cirrhinus mrigala</name>
    <name type="common">Mrigala</name>
    <dbReference type="NCBI Taxonomy" id="683832"/>
    <lineage>
        <taxon>Eukaryota</taxon>
        <taxon>Metazoa</taxon>
        <taxon>Chordata</taxon>
        <taxon>Craniata</taxon>
        <taxon>Vertebrata</taxon>
        <taxon>Euteleostomi</taxon>
        <taxon>Actinopterygii</taxon>
        <taxon>Neopterygii</taxon>
        <taxon>Teleostei</taxon>
        <taxon>Ostariophysi</taxon>
        <taxon>Cypriniformes</taxon>
        <taxon>Cyprinidae</taxon>
        <taxon>Labeoninae</taxon>
        <taxon>Labeonini</taxon>
        <taxon>Cirrhinus</taxon>
    </lineage>
</organism>
<keyword evidence="3" id="KW-1185">Reference proteome</keyword>
<accession>A0ABD0Q202</accession>
<comment type="caution">
    <text evidence="2">The sequence shown here is derived from an EMBL/GenBank/DDBJ whole genome shotgun (WGS) entry which is preliminary data.</text>
</comment>
<reference evidence="2 3" key="1">
    <citation type="submission" date="2024-05" db="EMBL/GenBank/DDBJ databases">
        <title>Genome sequencing and assembly of Indian major carp, Cirrhinus mrigala (Hamilton, 1822).</title>
        <authorList>
            <person name="Mohindra V."/>
            <person name="Chowdhury L.M."/>
            <person name="Lal K."/>
            <person name="Jena J.K."/>
        </authorList>
    </citation>
    <scope>NUCLEOTIDE SEQUENCE [LARGE SCALE GENOMIC DNA]</scope>
    <source>
        <strain evidence="2">CM1030</strain>
        <tissue evidence="2">Blood</tissue>
    </source>
</reference>
<dbReference type="InterPro" id="IPR052223">
    <property type="entry name" value="Actin_Cytoskeleton_Reg"/>
</dbReference>
<sequence length="61" mass="6878">ALNVASRISIQATCERGFAAMEESHQKVIDELQKKHQRELEKLQEEKERLLAEETAATIAG</sequence>